<evidence type="ECO:0000259" key="1">
    <source>
        <dbReference type="Pfam" id="PF13193"/>
    </source>
</evidence>
<dbReference type="Pfam" id="PF13193">
    <property type="entry name" value="AMP-binding_C"/>
    <property type="match status" value="1"/>
</dbReference>
<proteinExistence type="predicted"/>
<name>A0ABW8JMF5_9GAMM</name>
<reference evidence="2 3" key="1">
    <citation type="submission" date="2020-10" db="EMBL/GenBank/DDBJ databases">
        <title>Phylogeny of dyella-like bacteria.</title>
        <authorList>
            <person name="Fu J."/>
        </authorList>
    </citation>
    <scope>NUCLEOTIDE SEQUENCE [LARGE SCALE GENOMIC DNA]</scope>
    <source>
        <strain evidence="2 3">JP1</strain>
    </source>
</reference>
<dbReference type="EMBL" id="JADIKJ010000086">
    <property type="protein sequence ID" value="MFK2902293.1"/>
    <property type="molecule type" value="Genomic_DNA"/>
</dbReference>
<feature type="non-terminal residue" evidence="2">
    <location>
        <position position="1"/>
    </location>
</feature>
<dbReference type="InterPro" id="IPR045851">
    <property type="entry name" value="AMP-bd_C_sf"/>
</dbReference>
<comment type="caution">
    <text evidence="2">The sequence shown here is derived from an EMBL/GenBank/DDBJ whole genome shotgun (WGS) entry which is preliminary data.</text>
</comment>
<dbReference type="Gene3D" id="3.40.50.12780">
    <property type="entry name" value="N-terminal domain of ligase-like"/>
    <property type="match status" value="1"/>
</dbReference>
<evidence type="ECO:0000313" key="3">
    <source>
        <dbReference type="Proteomes" id="UP001620461"/>
    </source>
</evidence>
<dbReference type="Proteomes" id="UP001620461">
    <property type="component" value="Unassembled WGS sequence"/>
</dbReference>
<feature type="domain" description="AMP-binding enzyme C-terminal" evidence="1">
    <location>
        <begin position="56"/>
        <end position="119"/>
    </location>
</feature>
<dbReference type="InterPro" id="IPR042099">
    <property type="entry name" value="ANL_N_sf"/>
</dbReference>
<evidence type="ECO:0000313" key="2">
    <source>
        <dbReference type="EMBL" id="MFK2902293.1"/>
    </source>
</evidence>
<gene>
    <name evidence="2" type="ORF">ISP15_18360</name>
</gene>
<sequence>GREAETAERFVTVAGHAGRYYRSGDRVRWNGDGSLEYLGRLDGQVKVRGYRVEPEEVAQALRTEPGVAAAAVIARGGAGGLRLVGYVVASVDAPVAAGWEDDVLERLRVKLPSYMVPAALMR</sequence>
<feature type="non-terminal residue" evidence="2">
    <location>
        <position position="122"/>
    </location>
</feature>
<organism evidence="2 3">
    <name type="scientific">Dyella jejuensis</name>
    <dbReference type="NCBI Taxonomy" id="1432009"/>
    <lineage>
        <taxon>Bacteria</taxon>
        <taxon>Pseudomonadati</taxon>
        <taxon>Pseudomonadota</taxon>
        <taxon>Gammaproteobacteria</taxon>
        <taxon>Lysobacterales</taxon>
        <taxon>Rhodanobacteraceae</taxon>
        <taxon>Dyella</taxon>
    </lineage>
</organism>
<dbReference type="InterPro" id="IPR025110">
    <property type="entry name" value="AMP-bd_C"/>
</dbReference>
<dbReference type="RefSeq" id="WP_404549464.1">
    <property type="nucleotide sequence ID" value="NZ_JADIKJ010000086.1"/>
</dbReference>
<dbReference type="PANTHER" id="PTHR45527">
    <property type="entry name" value="NONRIBOSOMAL PEPTIDE SYNTHETASE"/>
    <property type="match status" value="1"/>
</dbReference>
<keyword evidence="3" id="KW-1185">Reference proteome</keyword>
<dbReference type="SUPFAM" id="SSF56801">
    <property type="entry name" value="Acetyl-CoA synthetase-like"/>
    <property type="match status" value="1"/>
</dbReference>
<accession>A0ABW8JMF5</accession>
<dbReference type="Gene3D" id="3.30.300.30">
    <property type="match status" value="1"/>
</dbReference>
<dbReference type="PANTHER" id="PTHR45527:SF1">
    <property type="entry name" value="FATTY ACID SYNTHASE"/>
    <property type="match status" value="1"/>
</dbReference>
<protein>
    <submittedName>
        <fullName evidence="2">AMP-binding protein</fullName>
    </submittedName>
</protein>